<keyword evidence="6 7" id="KW-0961">Cell wall biogenesis/degradation</keyword>
<evidence type="ECO:0000256" key="2">
    <source>
        <dbReference type="ARBA" id="ARBA00022692"/>
    </source>
</evidence>
<dbReference type="AlphaFoldDB" id="A0A078MTU5"/>
<dbReference type="EMBL" id="LN483070">
    <property type="protein sequence ID" value="CEA08221.1"/>
    <property type="molecule type" value="Genomic_DNA"/>
</dbReference>
<dbReference type="GO" id="GO:0008932">
    <property type="term" value="F:lytic endotransglycosylase activity"/>
    <property type="evidence" value="ECO:0007669"/>
    <property type="project" value="UniProtKB-UniRule"/>
</dbReference>
<keyword evidence="5 7" id="KW-0456">Lyase</keyword>
<evidence type="ECO:0000256" key="7">
    <source>
        <dbReference type="HAMAP-Rule" id="MF_02065"/>
    </source>
</evidence>
<dbReference type="EC" id="4.2.2.29" evidence="7"/>
<dbReference type="Gene3D" id="3.30.160.60">
    <property type="entry name" value="Classic Zinc Finger"/>
    <property type="match status" value="1"/>
</dbReference>
<dbReference type="InterPro" id="IPR003770">
    <property type="entry name" value="MLTG-like"/>
</dbReference>
<keyword evidence="2 7" id="KW-0812">Transmembrane</keyword>
<evidence type="ECO:0000256" key="5">
    <source>
        <dbReference type="ARBA" id="ARBA00023239"/>
    </source>
</evidence>
<dbReference type="PANTHER" id="PTHR30518">
    <property type="entry name" value="ENDOLYTIC MUREIN TRANSGLYCOSYLASE"/>
    <property type="match status" value="1"/>
</dbReference>
<evidence type="ECO:0000313" key="9">
    <source>
        <dbReference type="EMBL" id="CEA08221.1"/>
    </source>
</evidence>
<evidence type="ECO:0000256" key="3">
    <source>
        <dbReference type="ARBA" id="ARBA00022989"/>
    </source>
</evidence>
<evidence type="ECO:0000256" key="1">
    <source>
        <dbReference type="ARBA" id="ARBA00022475"/>
    </source>
</evidence>
<protein>
    <recommendedName>
        <fullName evidence="7">Endolytic murein transglycosylase</fullName>
        <ecNumber evidence="7">4.2.2.29</ecNumber>
    </recommendedName>
    <alternativeName>
        <fullName evidence="7">Peptidoglycan lytic transglycosylase</fullName>
    </alternativeName>
    <alternativeName>
        <fullName evidence="7">Peptidoglycan polymerization terminase</fullName>
    </alternativeName>
</protein>
<name>A0A078MTU5_9MICC</name>
<reference evidence="9" key="1">
    <citation type="submission" date="2014-07" db="EMBL/GenBank/DDBJ databases">
        <authorList>
            <person name="Urmite Genomes Urmite Genomes"/>
        </authorList>
    </citation>
    <scope>NUCLEOTIDE SEQUENCE</scope>
    <source>
        <strain evidence="9">11W110_air</strain>
    </source>
</reference>
<comment type="catalytic activity">
    <reaction evidence="7">
        <text>a peptidoglycan chain = a peptidoglycan chain with N-acetyl-1,6-anhydromuramyl-[peptide] at the reducing end + a peptidoglycan chain with N-acetylglucosamine at the non-reducing end.</text>
        <dbReference type="EC" id="4.2.2.29"/>
    </reaction>
</comment>
<dbReference type="GO" id="GO:0071555">
    <property type="term" value="P:cell wall organization"/>
    <property type="evidence" value="ECO:0007669"/>
    <property type="project" value="UniProtKB-KW"/>
</dbReference>
<feature type="site" description="Important for catalytic activity" evidence="7">
    <location>
        <position position="312"/>
    </location>
</feature>
<feature type="region of interest" description="Disordered" evidence="8">
    <location>
        <begin position="1"/>
        <end position="59"/>
    </location>
</feature>
<gene>
    <name evidence="7" type="primary">mltG</name>
    <name evidence="9" type="ORF">BN1051_01559</name>
</gene>
<dbReference type="PATRIC" id="fig|1461584.3.peg.1548"/>
<evidence type="ECO:0000256" key="6">
    <source>
        <dbReference type="ARBA" id="ARBA00023316"/>
    </source>
</evidence>
<feature type="transmembrane region" description="Helical" evidence="7">
    <location>
        <begin position="97"/>
        <end position="118"/>
    </location>
</feature>
<comment type="function">
    <text evidence="7">Functions as a peptidoglycan terminase that cleaves nascent peptidoglycan strands endolytically to terminate their elongation.</text>
</comment>
<proteinExistence type="inferred from homology"/>
<comment type="subcellular location">
    <subcellularLocation>
        <location evidence="7">Cell membrane</location>
        <topology evidence="7">Single-pass membrane protein</topology>
    </subcellularLocation>
</comment>
<dbReference type="PANTHER" id="PTHR30518:SF2">
    <property type="entry name" value="ENDOLYTIC MUREIN TRANSGLYCOSYLASE"/>
    <property type="match status" value="1"/>
</dbReference>
<dbReference type="GO" id="GO:0009252">
    <property type="term" value="P:peptidoglycan biosynthetic process"/>
    <property type="evidence" value="ECO:0007669"/>
    <property type="project" value="UniProtKB-UniRule"/>
</dbReference>
<evidence type="ECO:0000256" key="8">
    <source>
        <dbReference type="SAM" id="MobiDB-lite"/>
    </source>
</evidence>
<sequence>MSHRYPDHRPAEADYDGAGYRRRPYDEDPQGHDEPAYDQYGYDAGGYDADDGYADQGYARGHAAPEPVAQLFEEQQLPSRRSRRPSREKMLRRRRRTIVVGAVLLFFVVVLIGLILFLRDLLGMNEPKDYEGAGTGSVVFTVNPGDGPMVIGGNLVSQDIIANSDRFMEVVAAEADGREIQPGEYEMRYQMSASAAFEALIGEQGGLVHYAAVARDLRQGEVFEILSTSTGIPVSEFEALAETPQQFGLPEQARSLEGYLHPGEYRFDVNLTASDIVSEMVAQTFAVLEEDGITDPAEQYRILTKASIIQAEAGEADYATVAGSIENRLKPDNTETNGLIQSDATVTYGLDRKSYNLTPEEKADKSNPYNTYANPGLPVGPIGSPSREAIDAAANPADVPYYYWVTVNLDSGETKFSSTLAEHARYVAEYQEWCSGQEPGRCD</sequence>
<keyword evidence="3 7" id="KW-1133">Transmembrane helix</keyword>
<dbReference type="GO" id="GO:0005886">
    <property type="term" value="C:plasma membrane"/>
    <property type="evidence" value="ECO:0007669"/>
    <property type="project" value="UniProtKB-SubCell"/>
</dbReference>
<dbReference type="Pfam" id="PF02618">
    <property type="entry name" value="YceG"/>
    <property type="match status" value="1"/>
</dbReference>
<feature type="compositionally biased region" description="Basic and acidic residues" evidence="8">
    <location>
        <begin position="23"/>
        <end position="35"/>
    </location>
</feature>
<dbReference type="Gene3D" id="3.30.1490.480">
    <property type="entry name" value="Endolytic murein transglycosylase"/>
    <property type="match status" value="1"/>
</dbReference>
<evidence type="ECO:0000256" key="4">
    <source>
        <dbReference type="ARBA" id="ARBA00023136"/>
    </source>
</evidence>
<accession>A0A078MTU5</accession>
<keyword evidence="4 7" id="KW-0472">Membrane</keyword>
<keyword evidence="1 7" id="KW-1003">Cell membrane</keyword>
<feature type="compositionally biased region" description="Basic and acidic residues" evidence="8">
    <location>
        <begin position="1"/>
        <end position="12"/>
    </location>
</feature>
<organism evidence="9">
    <name type="scientific">Arthrobacter saudimassiliensis</name>
    <dbReference type="NCBI Taxonomy" id="1461584"/>
    <lineage>
        <taxon>Bacteria</taxon>
        <taxon>Bacillati</taxon>
        <taxon>Actinomycetota</taxon>
        <taxon>Actinomycetes</taxon>
        <taxon>Micrococcales</taxon>
        <taxon>Micrococcaceae</taxon>
        <taxon>Arthrobacter</taxon>
    </lineage>
</organism>
<feature type="compositionally biased region" description="Low complexity" evidence="8">
    <location>
        <begin position="37"/>
        <end position="47"/>
    </location>
</feature>
<dbReference type="HAMAP" id="MF_02065">
    <property type="entry name" value="MltG"/>
    <property type="match status" value="1"/>
</dbReference>
<comment type="similarity">
    <text evidence="7">Belongs to the transglycosylase MltG family.</text>
</comment>
<dbReference type="NCBIfam" id="TIGR00247">
    <property type="entry name" value="endolytic transglycosylase MltG"/>
    <property type="match status" value="1"/>
</dbReference>